<evidence type="ECO:0000256" key="3">
    <source>
        <dbReference type="SAM" id="MobiDB-lite"/>
    </source>
</evidence>
<feature type="compositionally biased region" description="Acidic residues" evidence="3">
    <location>
        <begin position="1"/>
        <end position="19"/>
    </location>
</feature>
<dbReference type="GO" id="GO:0031011">
    <property type="term" value="C:Ino80 complex"/>
    <property type="evidence" value="ECO:0007669"/>
    <property type="project" value="InterPro"/>
</dbReference>
<feature type="compositionally biased region" description="Basic residues" evidence="3">
    <location>
        <begin position="1009"/>
        <end position="1020"/>
    </location>
</feature>
<keyword evidence="2" id="KW-0539">Nucleus</keyword>
<protein>
    <recommendedName>
        <fullName evidence="4">DEUBAD domain-containing protein</fullName>
    </recommendedName>
</protein>
<feature type="compositionally biased region" description="Low complexity" evidence="3">
    <location>
        <begin position="1141"/>
        <end position="1153"/>
    </location>
</feature>
<feature type="compositionally biased region" description="Polar residues" evidence="3">
    <location>
        <begin position="1359"/>
        <end position="1373"/>
    </location>
</feature>
<dbReference type="OMA" id="ETWQLLP"/>
<feature type="region of interest" description="Disordered" evidence="3">
    <location>
        <begin position="1094"/>
        <end position="1175"/>
    </location>
</feature>
<dbReference type="EMBL" id="JRES01000420">
    <property type="protein sequence ID" value="KNC31430.1"/>
    <property type="molecule type" value="Genomic_DNA"/>
</dbReference>
<dbReference type="OrthoDB" id="9900844at2759"/>
<feature type="domain" description="DEUBAD" evidence="4">
    <location>
        <begin position="88"/>
        <end position="210"/>
    </location>
</feature>
<feature type="region of interest" description="Disordered" evidence="3">
    <location>
        <begin position="1000"/>
        <end position="1043"/>
    </location>
</feature>
<dbReference type="GO" id="GO:0002020">
    <property type="term" value="F:protease binding"/>
    <property type="evidence" value="ECO:0007669"/>
    <property type="project" value="TreeGrafter"/>
</dbReference>
<feature type="region of interest" description="Disordered" evidence="3">
    <location>
        <begin position="818"/>
        <end position="844"/>
    </location>
</feature>
<dbReference type="InterPro" id="IPR038106">
    <property type="entry name" value="NFRKB_winged_sf"/>
</dbReference>
<accession>A0A0L0CGR6</accession>
<dbReference type="Proteomes" id="UP000037069">
    <property type="component" value="Unassembled WGS sequence"/>
</dbReference>
<feature type="compositionally biased region" description="Low complexity" evidence="3">
    <location>
        <begin position="48"/>
        <end position="63"/>
    </location>
</feature>
<feature type="region of interest" description="Disordered" evidence="3">
    <location>
        <begin position="1245"/>
        <end position="1268"/>
    </location>
</feature>
<dbReference type="InterPro" id="IPR044867">
    <property type="entry name" value="DEUBAD_dom"/>
</dbReference>
<name>A0A0L0CGR6_LUCCU</name>
<dbReference type="InterPro" id="IPR025220">
    <property type="entry name" value="NFRKB_WH_1"/>
</dbReference>
<dbReference type="CDD" id="cd21865">
    <property type="entry name" value="DEUBAD_NFRKB"/>
    <property type="match status" value="1"/>
</dbReference>
<dbReference type="PROSITE" id="PS51916">
    <property type="entry name" value="DEUBAD"/>
    <property type="match status" value="1"/>
</dbReference>
<feature type="region of interest" description="Disordered" evidence="3">
    <location>
        <begin position="400"/>
        <end position="430"/>
    </location>
</feature>
<feature type="compositionally biased region" description="Low complexity" evidence="3">
    <location>
        <begin position="1246"/>
        <end position="1263"/>
    </location>
</feature>
<dbReference type="PANTHER" id="PTHR13052:SF3">
    <property type="entry name" value="NUCLEAR FACTOR RELATED TO KAPPA-B-BINDING PROTEIN"/>
    <property type="match status" value="1"/>
</dbReference>
<comment type="subcellular location">
    <subcellularLocation>
        <location evidence="1">Nucleus</location>
    </subcellularLocation>
</comment>
<feature type="compositionally biased region" description="Polar residues" evidence="3">
    <location>
        <begin position="1154"/>
        <end position="1175"/>
    </location>
</feature>
<organism evidence="5 6">
    <name type="scientific">Lucilia cuprina</name>
    <name type="common">Green bottle fly</name>
    <name type="synonym">Australian sheep blowfly</name>
    <dbReference type="NCBI Taxonomy" id="7375"/>
    <lineage>
        <taxon>Eukaryota</taxon>
        <taxon>Metazoa</taxon>
        <taxon>Ecdysozoa</taxon>
        <taxon>Arthropoda</taxon>
        <taxon>Hexapoda</taxon>
        <taxon>Insecta</taxon>
        <taxon>Pterygota</taxon>
        <taxon>Neoptera</taxon>
        <taxon>Endopterygota</taxon>
        <taxon>Diptera</taxon>
        <taxon>Brachycera</taxon>
        <taxon>Muscomorpha</taxon>
        <taxon>Oestroidea</taxon>
        <taxon>Calliphoridae</taxon>
        <taxon>Luciliinae</taxon>
        <taxon>Lucilia</taxon>
    </lineage>
</organism>
<dbReference type="InterPro" id="IPR024867">
    <property type="entry name" value="NFRKB"/>
</dbReference>
<feature type="compositionally biased region" description="Polar residues" evidence="3">
    <location>
        <begin position="1124"/>
        <end position="1140"/>
    </location>
</feature>
<reference evidence="5 6" key="1">
    <citation type="journal article" date="2015" name="Nat. Commun.">
        <title>Lucilia cuprina genome unlocks parasitic fly biology to underpin future interventions.</title>
        <authorList>
            <person name="Anstead C.A."/>
            <person name="Korhonen P.K."/>
            <person name="Young N.D."/>
            <person name="Hall R.S."/>
            <person name="Jex A.R."/>
            <person name="Murali S.C."/>
            <person name="Hughes D.S."/>
            <person name="Lee S.F."/>
            <person name="Perry T."/>
            <person name="Stroehlein A.J."/>
            <person name="Ansell B.R."/>
            <person name="Breugelmans B."/>
            <person name="Hofmann A."/>
            <person name="Qu J."/>
            <person name="Dugan S."/>
            <person name="Lee S.L."/>
            <person name="Chao H."/>
            <person name="Dinh H."/>
            <person name="Han Y."/>
            <person name="Doddapaneni H.V."/>
            <person name="Worley K.C."/>
            <person name="Muzny D.M."/>
            <person name="Ioannidis P."/>
            <person name="Waterhouse R.M."/>
            <person name="Zdobnov E.M."/>
            <person name="James P.J."/>
            <person name="Bagnall N.H."/>
            <person name="Kotze A.C."/>
            <person name="Gibbs R.A."/>
            <person name="Richards S."/>
            <person name="Batterham P."/>
            <person name="Gasser R.B."/>
        </authorList>
    </citation>
    <scope>NUCLEOTIDE SEQUENCE [LARGE SCALE GENOMIC DNA]</scope>
    <source>
        <strain evidence="5 6">LS</strain>
        <tissue evidence="5">Full body</tissue>
    </source>
</reference>
<dbReference type="Gene3D" id="1.10.10.2430">
    <property type="entry name" value="NFRKB winged helix-like domain"/>
    <property type="match status" value="1"/>
</dbReference>
<dbReference type="Pfam" id="PF14465">
    <property type="entry name" value="WHD_1st_NFRKB"/>
    <property type="match status" value="1"/>
</dbReference>
<gene>
    <name evidence="5" type="ORF">FF38_04317</name>
</gene>
<dbReference type="InterPro" id="IPR057748">
    <property type="entry name" value="NFRKB_WH_2"/>
</dbReference>
<evidence type="ECO:0000313" key="5">
    <source>
        <dbReference type="EMBL" id="KNC31430.1"/>
    </source>
</evidence>
<dbReference type="PANTHER" id="PTHR13052">
    <property type="entry name" value="NFRKB-RELATED"/>
    <property type="match status" value="1"/>
</dbReference>
<proteinExistence type="predicted"/>
<dbReference type="Pfam" id="PF25793">
    <property type="entry name" value="WHD_2nd_NFRKB"/>
    <property type="match status" value="1"/>
</dbReference>
<feature type="compositionally biased region" description="Low complexity" evidence="3">
    <location>
        <begin position="24"/>
        <end position="39"/>
    </location>
</feature>
<feature type="region of interest" description="Disordered" evidence="3">
    <location>
        <begin position="1359"/>
        <end position="1400"/>
    </location>
</feature>
<evidence type="ECO:0000259" key="4">
    <source>
        <dbReference type="PROSITE" id="PS51916"/>
    </source>
</evidence>
<feature type="compositionally biased region" description="Low complexity" evidence="3">
    <location>
        <begin position="1374"/>
        <end position="1391"/>
    </location>
</feature>
<sequence>MSDSEYSETLDVNGQDESEGNAIHLQLLQQQQQHQNQQNVSYMTYAGSTSSSSGESSISTTSSDESDAEDSEDTLELAKITTEVLNLPRGLCENAAIFKEFFSLSTWQELPLPVQQHLQQFLPRFQQLLPPQMAAVEQSRTISMLFNNELTRFGASPLTSLQQQLEVGNCRPDIIKLRQNILKSRRREQRFQHCERLSQTAKQLFLSRQRLLDTAYKSSPDSFIKPAAVKGFLTQNKQQPKPSHLFADNKLSAMRARKRFYSEISQLAQQLGLKGDVVLSADEENEDSVLADEMKKEQLLQQRGLENENEAVKTSTSLADRCIYSTVFKKHQDIEDEEACRLQQKSKQSKLTNRNFRDYLREHKRRKITEPTLPEFETSDIRLRDVCARAQMGGNFKRMFAFGKTPGRKPKITPTTLTTTAPTPATFSSTTTSSTILATNVTTTTNTTTTTAITQPITLTSLPPPLLPPPKLSEPPALVPIQPMLKKSETYQIATKSPTKEYHLQQQQLQQYTITQQQHSLVHTHAAGLNSNTTNDSLNISQLMSVTNHADNLNLCMDDSSLLTADHDAFNMLDNEVELQQEEVETFGGTCEETIPAFVIGNDVIMPSASDNAANDKANNLLAFNKPQHQPSQQMENVVVTQPVPKLEPISRTSLITTKATTTATLGPTVTAPTVSELIQETHACYFSLIRDFFCSTPNHRMRYDDLRHKIDVWLRNPITALNEWYSLADNWSNLLKSAINFLVGEFPDLPDEYVPYIEHKVQLNIYQWIGAGRDSDNRLTELCTLWMEKRKQPSDKQTNSLTQTELKLEICPRSSVEMDDSGEAGSDNGGSLTPPPPPPRCPTNWAVRAATLEEIAEFQRQERERFEQPHKAYTYRMYGYESVVGPVKGIYTPLLALSKARGHSMMVGDRPNFVTILTLVRDATARLPNGEGTRAEISELLKCSQYINRDASENVLQTIVSGALDRMHTEHDPCVRYDPKRKIWIYLHRNRSEEEFERIHQENQTIGKTKKLPQRKPKPLSHTSAASGTGKPSSTLDNDNFNLVNSSETSNVSSKVTGSLISMPALVPSNPIIVSNNSVVQRQQQVLQQQLINSNKCPPVPPLKYNIPMSSSANSTQQQQQQKSLLKTTIRTDNKTLNTSNNNSSSSSSSSNLLKQHSFQMPPNKNHPNQNTTPIIVATPQGLQTVHVSNATSVMPAPQNTNNQTSQQPTNTAHQQQQQHNTNLTANLAGKRVTLNKPIIINQVTTSSTTSSPSTNSSPANTIKKSPQQIIQKTQLIQNRITLQTNQHQMLTQQQQQSNLIIPLSMANNMSLNVQSTSNVTDPPSQTVNSMTASASLSNKQNIIRLVPASNVKSLMSTQSPTTQVVNRQRIVTTPTTERPTTPQHQQQQQKSHSNTSGFQLLSNTGNLITVSGTVTNPAGSIVKMSPQQFAALQQKQGQQQQHIIVKQSGVTKTQTAVATGTKPQRVILGNTSIVGQTGQGKSIVLQQIPVASSSVVVTPSQATTVSSATTTISGNKIQTINAKNLTPQQQRILIQNLKQQQQQQTINQNQIQFKTVQVVGNTSANQTNLTGRVQTVTQHNNPKTSVVVVSQDNATVQQQNITRILKTTSQQIKSDITGATGAGTRVITSSSGQIISLDNLIQKQGGTLRITGTGNNTQTIKTNQQHLTANVMQKSQQQQVKQQQPQQYAIVSVPNSIISLGSNSNFTVGQRIITTQAGSSNTSTLVNLDSTKVTPSVVSTGTGRVITATAAGTKIITKQTPATSTSTGNIRLINTVNQTANINLATLQGKQVVLTTGKALNTISKAQSQQQQNVVQTQQGSIVIGGQTVKLQQGSVSKDEVVVDR</sequence>
<feature type="compositionally biased region" description="Low complexity" evidence="3">
    <location>
        <begin position="1199"/>
        <end position="1221"/>
    </location>
</feature>
<feature type="region of interest" description="Disordered" evidence="3">
    <location>
        <begin position="1195"/>
        <end position="1221"/>
    </location>
</feature>
<feature type="compositionally biased region" description="Low complexity" evidence="3">
    <location>
        <begin position="412"/>
        <end position="430"/>
    </location>
</feature>
<keyword evidence="6" id="KW-1185">Reference proteome</keyword>
<evidence type="ECO:0000256" key="2">
    <source>
        <dbReference type="ARBA" id="ARBA00023242"/>
    </source>
</evidence>
<feature type="compositionally biased region" description="Acidic residues" evidence="3">
    <location>
        <begin position="64"/>
        <end position="73"/>
    </location>
</feature>
<feature type="region of interest" description="Disordered" evidence="3">
    <location>
        <begin position="1"/>
        <end position="73"/>
    </location>
</feature>
<feature type="compositionally biased region" description="Polar residues" evidence="3">
    <location>
        <begin position="1022"/>
        <end position="1043"/>
    </location>
</feature>
<comment type="caution">
    <text evidence="5">The sequence shown here is derived from an EMBL/GenBank/DDBJ whole genome shotgun (WGS) entry which is preliminary data.</text>
</comment>
<evidence type="ECO:0000256" key="1">
    <source>
        <dbReference type="ARBA" id="ARBA00004123"/>
    </source>
</evidence>
<dbReference type="STRING" id="7375.A0A0L0CGR6"/>
<evidence type="ECO:0000313" key="6">
    <source>
        <dbReference type="Proteomes" id="UP000037069"/>
    </source>
</evidence>